<organism evidence="1 2">
    <name type="scientific">Methylomirabilis oxygeniifera</name>
    <dbReference type="NCBI Taxonomy" id="671143"/>
    <lineage>
        <taxon>Bacteria</taxon>
        <taxon>Candidatus Methylomirabilota</taxon>
        <taxon>Candidatus Methylomirabilia</taxon>
        <taxon>Candidatus Methylomirabilales</taxon>
        <taxon>Candidatus Methylomirabilaceae</taxon>
        <taxon>Candidatus Methylomirabilis</taxon>
    </lineage>
</organism>
<proteinExistence type="predicted"/>
<sequence>MGTQRINSKSILLFGVDLTWERTHATRRVSAQDLVSCMGNEGKKVLGAQCGDVR</sequence>
<evidence type="ECO:0000313" key="1">
    <source>
        <dbReference type="EMBL" id="CBE69379.1"/>
    </source>
</evidence>
<evidence type="ECO:0000313" key="2">
    <source>
        <dbReference type="Proteomes" id="UP000006898"/>
    </source>
</evidence>
<name>D5MIM2_METO1</name>
<dbReference type="KEGG" id="mox:DAMO_2331"/>
<dbReference type="EMBL" id="FP565575">
    <property type="protein sequence ID" value="CBE69379.1"/>
    <property type="molecule type" value="Genomic_DNA"/>
</dbReference>
<protein>
    <submittedName>
        <fullName evidence="1">Uncharacterized protein</fullName>
    </submittedName>
</protein>
<dbReference type="AlphaFoldDB" id="D5MIM2"/>
<gene>
    <name evidence="1" type="ORF">DAMO_2331</name>
</gene>
<dbReference type="Proteomes" id="UP000006898">
    <property type="component" value="Chromosome"/>
</dbReference>
<accession>D5MIM2</accession>
<reference evidence="1 2" key="1">
    <citation type="journal article" date="2010" name="Nature">
        <title>Nitrite-driven anaerobic methane oxidation by oxygenic bacteria.</title>
        <authorList>
            <person name="Ettwig K.F."/>
            <person name="Butler M.K."/>
            <person name="Le Paslier D."/>
            <person name="Pelletier E."/>
            <person name="Mangenot S."/>
            <person name="Kuypers M.M.M."/>
            <person name="Schreiber F."/>
            <person name="Dutilh B.E."/>
            <person name="Zedelius J."/>
            <person name="de Beer D."/>
            <person name="Gloerich J."/>
            <person name="Wessels H.J.C.T."/>
            <person name="van Allen T."/>
            <person name="Luesken F."/>
            <person name="Wu M."/>
            <person name="van de Pas-Schoonen K.T."/>
            <person name="Op den Camp H.J.M."/>
            <person name="Janssen-Megens E.M."/>
            <person name="Francoijs K-J."/>
            <person name="Stunnenberg H."/>
            <person name="Weissenbach J."/>
            <person name="Jetten M.S.M."/>
            <person name="Strous M."/>
        </authorList>
    </citation>
    <scope>NUCLEOTIDE SEQUENCE [LARGE SCALE GENOMIC DNA]</scope>
</reference>
<dbReference type="HOGENOM" id="CLU_3041524_0_0_0"/>